<name>A0A918E702_9ACTN</name>
<gene>
    <name evidence="2" type="ORF">GCM10012278_40210</name>
</gene>
<dbReference type="AlphaFoldDB" id="A0A918E702"/>
<proteinExistence type="predicted"/>
<keyword evidence="1" id="KW-1133">Transmembrane helix</keyword>
<keyword evidence="1" id="KW-0472">Membrane</keyword>
<reference evidence="2" key="2">
    <citation type="submission" date="2020-09" db="EMBL/GenBank/DDBJ databases">
        <authorList>
            <person name="Sun Q."/>
            <person name="Zhou Y."/>
        </authorList>
    </citation>
    <scope>NUCLEOTIDE SEQUENCE</scope>
    <source>
        <strain evidence="2">CGMCC 4.7430</strain>
    </source>
</reference>
<comment type="caution">
    <text evidence="2">The sequence shown here is derived from an EMBL/GenBank/DDBJ whole genome shotgun (WGS) entry which is preliminary data.</text>
</comment>
<evidence type="ECO:0000313" key="2">
    <source>
        <dbReference type="EMBL" id="GGP08449.1"/>
    </source>
</evidence>
<dbReference type="EMBL" id="BMNK01000006">
    <property type="protein sequence ID" value="GGP08449.1"/>
    <property type="molecule type" value="Genomic_DNA"/>
</dbReference>
<feature type="transmembrane region" description="Helical" evidence="1">
    <location>
        <begin position="49"/>
        <end position="68"/>
    </location>
</feature>
<sequence>MRMAVLRGPGNLWGKTSGWIVAALAGVAAAVAAGTLPDVIKGWLGQQQWLLTILCLGAAGVFAGINLWQQRSKGVGIVITLPRAPWRDPWNSQWTRAAIDHARRHRDSCFTVERDISGPLPEADAEARSAARRDRADTLELVRSLVTARLMELSESDPATPVSIYINAALPDAFELGTKLKFHVHRELRGLGVDPDRQRPGEITPVVPQRSESVDADFFPAVRLSSRLKEPLTKDEAAQAARLATVIEEPAFKADPDGQAVALIVHLSDNPQMVAEALLAAQQGCADTDGRKEKCRAALVIDGGPANIPETVRDFELAVRLVYATWRTWNTAHPEYASLQPRLFLAAPTSVALALGWLLGHKVRAVPNPYRKESEPCTSS</sequence>
<evidence type="ECO:0000313" key="3">
    <source>
        <dbReference type="Proteomes" id="UP000660745"/>
    </source>
</evidence>
<keyword evidence="3" id="KW-1185">Reference proteome</keyword>
<evidence type="ECO:0000256" key="1">
    <source>
        <dbReference type="SAM" id="Phobius"/>
    </source>
</evidence>
<keyword evidence="1" id="KW-0812">Transmembrane</keyword>
<accession>A0A918E702</accession>
<organism evidence="2 3">
    <name type="scientific">Nonomuraea glycinis</name>
    <dbReference type="NCBI Taxonomy" id="2047744"/>
    <lineage>
        <taxon>Bacteria</taxon>
        <taxon>Bacillati</taxon>
        <taxon>Actinomycetota</taxon>
        <taxon>Actinomycetes</taxon>
        <taxon>Streptosporangiales</taxon>
        <taxon>Streptosporangiaceae</taxon>
        <taxon>Nonomuraea</taxon>
    </lineage>
</organism>
<evidence type="ECO:0008006" key="4">
    <source>
        <dbReference type="Google" id="ProtNLM"/>
    </source>
</evidence>
<reference evidence="2" key="1">
    <citation type="journal article" date="2014" name="Int. J. Syst. Evol. Microbiol.">
        <title>Complete genome sequence of Corynebacterium casei LMG S-19264T (=DSM 44701T), isolated from a smear-ripened cheese.</title>
        <authorList>
            <consortium name="US DOE Joint Genome Institute (JGI-PGF)"/>
            <person name="Walter F."/>
            <person name="Albersmeier A."/>
            <person name="Kalinowski J."/>
            <person name="Ruckert C."/>
        </authorList>
    </citation>
    <scope>NUCLEOTIDE SEQUENCE</scope>
    <source>
        <strain evidence="2">CGMCC 4.7430</strain>
    </source>
</reference>
<dbReference type="Proteomes" id="UP000660745">
    <property type="component" value="Unassembled WGS sequence"/>
</dbReference>
<protein>
    <recommendedName>
        <fullName evidence="4">SAVED domain-containing protein</fullName>
    </recommendedName>
</protein>